<keyword evidence="4" id="KW-0808">Transferase</keyword>
<evidence type="ECO:0000256" key="2">
    <source>
        <dbReference type="ARBA" id="ARBA00022475"/>
    </source>
</evidence>
<keyword evidence="5 6" id="KW-0472">Membrane</keyword>
<keyword evidence="2" id="KW-1003">Cell membrane</keyword>
<comment type="caution">
    <text evidence="8">The sequence shown here is derived from an EMBL/GenBank/DDBJ whole genome shotgun (WGS) entry which is preliminary data.</text>
</comment>
<dbReference type="PANTHER" id="PTHR43646">
    <property type="entry name" value="GLYCOSYLTRANSFERASE"/>
    <property type="match status" value="1"/>
</dbReference>
<proteinExistence type="predicted"/>
<keyword evidence="6" id="KW-1133">Transmembrane helix</keyword>
<feature type="transmembrane region" description="Helical" evidence="6">
    <location>
        <begin position="270"/>
        <end position="291"/>
    </location>
</feature>
<dbReference type="Gene3D" id="3.90.550.10">
    <property type="entry name" value="Spore Coat Polysaccharide Biosynthesis Protein SpsA, Chain A"/>
    <property type="match status" value="1"/>
</dbReference>
<evidence type="ECO:0000256" key="6">
    <source>
        <dbReference type="SAM" id="Phobius"/>
    </source>
</evidence>
<keyword evidence="6" id="KW-0812">Transmembrane</keyword>
<evidence type="ECO:0000259" key="7">
    <source>
        <dbReference type="Pfam" id="PF00535"/>
    </source>
</evidence>
<feature type="transmembrane region" description="Helical" evidence="6">
    <location>
        <begin position="303"/>
        <end position="322"/>
    </location>
</feature>
<dbReference type="AlphaFoldDB" id="A0A2M7TUA1"/>
<dbReference type="Pfam" id="PF00535">
    <property type="entry name" value="Glycos_transf_2"/>
    <property type="match status" value="1"/>
</dbReference>
<organism evidence="8 9">
    <name type="scientific">Candidatus Shapirobacteria bacterium CG_4_10_14_0_2_um_filter_40_12</name>
    <dbReference type="NCBI Taxonomy" id="1974871"/>
    <lineage>
        <taxon>Bacteria</taxon>
        <taxon>Candidatus Shapironibacteriota</taxon>
    </lineage>
</organism>
<evidence type="ECO:0000313" key="8">
    <source>
        <dbReference type="EMBL" id="PIZ59905.1"/>
    </source>
</evidence>
<evidence type="ECO:0000256" key="5">
    <source>
        <dbReference type="ARBA" id="ARBA00023136"/>
    </source>
</evidence>
<sequence length="341" mass="38802">MPALSKPQITVIIPTLNSASVLKACLASIRSQNYPQKNIHILIADGGSTDSTLQISKLYHCHIFHNRLRTAEAGKALLIKKVTTPYLLSLDSDNVLPTKNWLTQILAPLLSDPNTIGSESISFTYRRGSGFIERYSALLGANDPYAFFTGVYDRYSSLSNRWTDLKINQTEHKGFLLLKLNSNTTLPTIGANGTLYQTSFVQKHLKSDYFFDTDFLSSIKYSQPLYFAKVKNSITHTYCESSFTKFLTKQKRRVIDLYCHQRNFKSSASVGTFGQQLLFLIYSFTLIYPIYHSLKGFAKLSDPAWFFHPIACFSTALIYLYYSILFRLGLLKPLSRSQWHQ</sequence>
<comment type="subcellular location">
    <subcellularLocation>
        <location evidence="1">Cell membrane</location>
    </subcellularLocation>
</comment>
<name>A0A2M7TUA1_9BACT</name>
<reference evidence="9" key="1">
    <citation type="submission" date="2017-09" db="EMBL/GenBank/DDBJ databases">
        <title>Depth-based differentiation of microbial function through sediment-hosted aquifers and enrichment of novel symbionts in the deep terrestrial subsurface.</title>
        <authorList>
            <person name="Probst A.J."/>
            <person name="Ladd B."/>
            <person name="Jarett J.K."/>
            <person name="Geller-Mcgrath D.E."/>
            <person name="Sieber C.M.K."/>
            <person name="Emerson J.B."/>
            <person name="Anantharaman K."/>
            <person name="Thomas B.C."/>
            <person name="Malmstrom R."/>
            <person name="Stieglmeier M."/>
            <person name="Klingl A."/>
            <person name="Woyke T."/>
            <person name="Ryan C.M."/>
            <person name="Banfield J.F."/>
        </authorList>
    </citation>
    <scope>NUCLEOTIDE SEQUENCE [LARGE SCALE GENOMIC DNA]</scope>
</reference>
<dbReference type="GO" id="GO:0005886">
    <property type="term" value="C:plasma membrane"/>
    <property type="evidence" value="ECO:0007669"/>
    <property type="project" value="UniProtKB-SubCell"/>
</dbReference>
<dbReference type="Proteomes" id="UP000229336">
    <property type="component" value="Unassembled WGS sequence"/>
</dbReference>
<dbReference type="SUPFAM" id="SSF53448">
    <property type="entry name" value="Nucleotide-diphospho-sugar transferases"/>
    <property type="match status" value="1"/>
</dbReference>
<accession>A0A2M7TUA1</accession>
<dbReference type="PANTHER" id="PTHR43646:SF2">
    <property type="entry name" value="GLYCOSYLTRANSFERASE 2-LIKE DOMAIN-CONTAINING PROTEIN"/>
    <property type="match status" value="1"/>
</dbReference>
<keyword evidence="3" id="KW-0328">Glycosyltransferase</keyword>
<gene>
    <name evidence="8" type="ORF">COY20_01510</name>
</gene>
<feature type="domain" description="Glycosyltransferase 2-like" evidence="7">
    <location>
        <begin position="10"/>
        <end position="114"/>
    </location>
</feature>
<evidence type="ECO:0000256" key="4">
    <source>
        <dbReference type="ARBA" id="ARBA00022679"/>
    </source>
</evidence>
<evidence type="ECO:0000313" key="9">
    <source>
        <dbReference type="Proteomes" id="UP000229336"/>
    </source>
</evidence>
<evidence type="ECO:0000256" key="1">
    <source>
        <dbReference type="ARBA" id="ARBA00004236"/>
    </source>
</evidence>
<dbReference type="CDD" id="cd00761">
    <property type="entry name" value="Glyco_tranf_GTA_type"/>
    <property type="match status" value="1"/>
</dbReference>
<dbReference type="InterPro" id="IPR029044">
    <property type="entry name" value="Nucleotide-diphossugar_trans"/>
</dbReference>
<dbReference type="EMBL" id="PFNX01000033">
    <property type="protein sequence ID" value="PIZ59905.1"/>
    <property type="molecule type" value="Genomic_DNA"/>
</dbReference>
<evidence type="ECO:0000256" key="3">
    <source>
        <dbReference type="ARBA" id="ARBA00022676"/>
    </source>
</evidence>
<dbReference type="GO" id="GO:0016757">
    <property type="term" value="F:glycosyltransferase activity"/>
    <property type="evidence" value="ECO:0007669"/>
    <property type="project" value="UniProtKB-KW"/>
</dbReference>
<dbReference type="InterPro" id="IPR001173">
    <property type="entry name" value="Glyco_trans_2-like"/>
</dbReference>
<protein>
    <recommendedName>
        <fullName evidence="7">Glycosyltransferase 2-like domain-containing protein</fullName>
    </recommendedName>
</protein>